<sequence length="725" mass="80926">MKNHISYPLSGSRVLHPTEVESKRRSSTMATEPLLDDLHTDTAIEQLYRGTSSSQQQLALLNGATTSPGLCIINGNLGQKKFQVAAGGSSSPEHRRSGSDDARLRYISQILMEDTEDDDRASTLQGEAVLQSMEKSFHDVLGQAHPPPATTNCPPSRSNDGQDNTSKCSDDFYYRLSGSSFSNSCLSLPLHRGLFLTARPLISVGRTSTFVFPALHSRRGVEEAKMLASRVDKIVIYLKDDMISNSKLSTKAVGEKNKNTIFEGTGWDILEGRSSKHHAITTCALFRNESFDGVLLCYGTKSFDRTTRLRQIMAEEASKNSLKGPQWKLRGKKKLKKELVDLRTLLVDCAQAVADGNGLLASELLDKIRLHSSSDGDCTQRLAFYLADGLEARLAGIESQVYRSLTVRRTSTTDWLEAYSLSLAACPFDRASHNFANQTILDVSQGQPRVHIIDFGIGFGFQWPSLIQRFGQQDKGGGGPKLRITGIDVPQPGFHPWEMIEDTGKRLADYANMFKVPFWYQGVAASRWETITIEDLNIGEDEVLIINCMFQMKNLGGYGTVAINSARDKVLKTMRRMNPKVFIFGIVNGLHSSPFFIPRFKDVMFHYSGMFDMLDANIPRDNEARKMIEEGLLGQDALNSIACEGADRTEKPESYKQWQARCLKAGFQHLPVDPAILKIIVCMNKLLYHEEFFAVEDSGWLLQGWKGRIVYAISTWKPNEICDDQ</sequence>
<evidence type="ECO:0000313" key="1">
    <source>
        <dbReference type="EnsemblPlants" id="AVESA.00010b.r2.1DG0149170.1.CDS.1"/>
    </source>
</evidence>
<dbReference type="EnsemblPlants" id="AVESA.00010b.r2.1DG0149170.1">
    <property type="protein sequence ID" value="AVESA.00010b.r2.1DG0149170.1.CDS.1"/>
    <property type="gene ID" value="AVESA.00010b.r2.1DG0149170"/>
</dbReference>
<reference evidence="1" key="1">
    <citation type="submission" date="2021-05" db="EMBL/GenBank/DDBJ databases">
        <authorList>
            <person name="Scholz U."/>
            <person name="Mascher M."/>
            <person name="Fiebig A."/>
        </authorList>
    </citation>
    <scope>NUCLEOTIDE SEQUENCE [LARGE SCALE GENOMIC DNA]</scope>
</reference>
<dbReference type="Proteomes" id="UP001732700">
    <property type="component" value="Chromosome 1D"/>
</dbReference>
<proteinExistence type="predicted"/>
<accession>A0ACD5TZA7</accession>
<protein>
    <submittedName>
        <fullName evidence="1">Uncharacterized protein</fullName>
    </submittedName>
</protein>
<name>A0ACD5TZA7_AVESA</name>
<reference evidence="1" key="2">
    <citation type="submission" date="2025-09" db="UniProtKB">
        <authorList>
            <consortium name="EnsemblPlants"/>
        </authorList>
    </citation>
    <scope>IDENTIFICATION</scope>
</reference>
<keyword evidence="2" id="KW-1185">Reference proteome</keyword>
<organism evidence="1 2">
    <name type="scientific">Avena sativa</name>
    <name type="common">Oat</name>
    <dbReference type="NCBI Taxonomy" id="4498"/>
    <lineage>
        <taxon>Eukaryota</taxon>
        <taxon>Viridiplantae</taxon>
        <taxon>Streptophyta</taxon>
        <taxon>Embryophyta</taxon>
        <taxon>Tracheophyta</taxon>
        <taxon>Spermatophyta</taxon>
        <taxon>Magnoliopsida</taxon>
        <taxon>Liliopsida</taxon>
        <taxon>Poales</taxon>
        <taxon>Poaceae</taxon>
        <taxon>BOP clade</taxon>
        <taxon>Pooideae</taxon>
        <taxon>Poodae</taxon>
        <taxon>Poeae</taxon>
        <taxon>Poeae Chloroplast Group 1 (Aveneae type)</taxon>
        <taxon>Aveninae</taxon>
        <taxon>Avena</taxon>
    </lineage>
</organism>
<evidence type="ECO:0000313" key="2">
    <source>
        <dbReference type="Proteomes" id="UP001732700"/>
    </source>
</evidence>